<dbReference type="InterPro" id="IPR003593">
    <property type="entry name" value="AAA+_ATPase"/>
</dbReference>
<gene>
    <name evidence="2" type="ORF">JOC73_002771</name>
</gene>
<evidence type="ECO:0000313" key="3">
    <source>
        <dbReference type="Proteomes" id="UP001314796"/>
    </source>
</evidence>
<dbReference type="PANTHER" id="PTHR35894:SF1">
    <property type="entry name" value="PHOSPHORIBULOKINASE _ URIDINE KINASE FAMILY"/>
    <property type="match status" value="1"/>
</dbReference>
<dbReference type="InterPro" id="IPR052026">
    <property type="entry name" value="ExeA_AAA_ATPase_DNA-bind"/>
</dbReference>
<reference evidence="2 3" key="1">
    <citation type="submission" date="2021-01" db="EMBL/GenBank/DDBJ databases">
        <title>Genomic Encyclopedia of Type Strains, Phase IV (KMG-IV): sequencing the most valuable type-strain genomes for metagenomic binning, comparative biology and taxonomic classification.</title>
        <authorList>
            <person name="Goeker M."/>
        </authorList>
    </citation>
    <scope>NUCLEOTIDE SEQUENCE [LARGE SCALE GENOMIC DNA]</scope>
    <source>
        <strain evidence="2 3">DSM 25890</strain>
    </source>
</reference>
<dbReference type="EMBL" id="JAFBEE010000027">
    <property type="protein sequence ID" value="MBM7616189.1"/>
    <property type="molecule type" value="Genomic_DNA"/>
</dbReference>
<dbReference type="InterPro" id="IPR049945">
    <property type="entry name" value="AAA_22"/>
</dbReference>
<sequence>MFIQYFGMKYNPFSKEIDSSHLYTSEESQEVAARLKYLEQTRRIGLIVGEPGVGKTTSLRKYVDHLNPSLFKPCYFALSTVTVKEFYRGLALLLGEEPKFQKIGLFNQIQAAIGNLHNQNRITPVIVLDEIHLASNALLEDLRLLFNFSMDSDNPYILILSGQPLIRNKLALTINNPLRQRITVKYNLQGLKETEMEAYCNTRLEMVGCKEKLFTEEALRALYSITKGHPRLVNNIATAALLYGYSQKTRIIDEEAIYQAQNEVNF</sequence>
<name>A0ABS2NT91_9FIRM</name>
<dbReference type="RefSeq" id="WP_204404162.1">
    <property type="nucleotide sequence ID" value="NZ_JAFBEE010000027.1"/>
</dbReference>
<protein>
    <submittedName>
        <fullName evidence="2">Type II secretory pathway predicted ATPase ExeA</fullName>
    </submittedName>
</protein>
<dbReference type="PANTHER" id="PTHR35894">
    <property type="entry name" value="GENERAL SECRETION PATHWAY PROTEIN A-RELATED"/>
    <property type="match status" value="1"/>
</dbReference>
<comment type="caution">
    <text evidence="2">The sequence shown here is derived from an EMBL/GenBank/DDBJ whole genome shotgun (WGS) entry which is preliminary data.</text>
</comment>
<dbReference type="Proteomes" id="UP001314796">
    <property type="component" value="Unassembled WGS sequence"/>
</dbReference>
<dbReference type="SMART" id="SM00382">
    <property type="entry name" value="AAA"/>
    <property type="match status" value="1"/>
</dbReference>
<evidence type="ECO:0000313" key="2">
    <source>
        <dbReference type="EMBL" id="MBM7616189.1"/>
    </source>
</evidence>
<keyword evidence="3" id="KW-1185">Reference proteome</keyword>
<dbReference type="Gene3D" id="3.40.50.300">
    <property type="entry name" value="P-loop containing nucleotide triphosphate hydrolases"/>
    <property type="match status" value="1"/>
</dbReference>
<evidence type="ECO:0000259" key="1">
    <source>
        <dbReference type="SMART" id="SM00382"/>
    </source>
</evidence>
<dbReference type="Pfam" id="PF13401">
    <property type="entry name" value="AAA_22"/>
    <property type="match status" value="1"/>
</dbReference>
<organism evidence="2 3">
    <name type="scientific">Alkaliphilus hydrothermalis</name>
    <dbReference type="NCBI Taxonomy" id="1482730"/>
    <lineage>
        <taxon>Bacteria</taxon>
        <taxon>Bacillati</taxon>
        <taxon>Bacillota</taxon>
        <taxon>Clostridia</taxon>
        <taxon>Peptostreptococcales</taxon>
        <taxon>Natronincolaceae</taxon>
        <taxon>Alkaliphilus</taxon>
    </lineage>
</organism>
<dbReference type="SUPFAM" id="SSF52540">
    <property type="entry name" value="P-loop containing nucleoside triphosphate hydrolases"/>
    <property type="match status" value="1"/>
</dbReference>
<proteinExistence type="predicted"/>
<dbReference type="InterPro" id="IPR027417">
    <property type="entry name" value="P-loop_NTPase"/>
</dbReference>
<accession>A0ABS2NT91</accession>
<feature type="domain" description="AAA+ ATPase" evidence="1">
    <location>
        <begin position="41"/>
        <end position="188"/>
    </location>
</feature>
<dbReference type="CDD" id="cd00009">
    <property type="entry name" value="AAA"/>
    <property type="match status" value="1"/>
</dbReference>